<evidence type="ECO:0000259" key="17">
    <source>
        <dbReference type="Pfam" id="PF01326"/>
    </source>
</evidence>
<feature type="domain" description="PEP-utilising enzyme C-terminal" evidence="18">
    <location>
        <begin position="482"/>
        <end position="795"/>
    </location>
</feature>
<dbReference type="PANTHER" id="PTHR43030">
    <property type="entry name" value="PHOSPHOENOLPYRUVATE SYNTHASE"/>
    <property type="match status" value="1"/>
</dbReference>
<comment type="similarity">
    <text evidence="4 15">Belongs to the PEP-utilizing enzyme family.</text>
</comment>
<protein>
    <recommendedName>
        <fullName evidence="6 15">Phosphoenolpyruvate synthase</fullName>
        <shortName evidence="15">PEP synthase</shortName>
        <ecNumber evidence="5 15">2.7.9.2</ecNumber>
    </recommendedName>
    <alternativeName>
        <fullName evidence="13 15">Pyruvate, water dikinase</fullName>
    </alternativeName>
</protein>
<evidence type="ECO:0000256" key="11">
    <source>
        <dbReference type="ARBA" id="ARBA00022840"/>
    </source>
</evidence>
<keyword evidence="10 15" id="KW-0418">Kinase</keyword>
<evidence type="ECO:0000256" key="1">
    <source>
        <dbReference type="ARBA" id="ARBA00001946"/>
    </source>
</evidence>
<dbReference type="GO" id="GO:0006094">
    <property type="term" value="P:gluconeogenesis"/>
    <property type="evidence" value="ECO:0007669"/>
    <property type="project" value="UniProtKB-UniPathway"/>
</dbReference>
<evidence type="ECO:0000256" key="5">
    <source>
        <dbReference type="ARBA" id="ARBA00011996"/>
    </source>
</evidence>
<proteinExistence type="inferred from homology"/>
<dbReference type="InterPro" id="IPR000121">
    <property type="entry name" value="PEP_util_C"/>
</dbReference>
<feature type="domain" description="Pyruvate phosphate dikinase AMP/ATP-binding" evidence="17">
    <location>
        <begin position="21"/>
        <end position="345"/>
    </location>
</feature>
<dbReference type="PIRSF" id="PIRSF000854">
    <property type="entry name" value="PEP_synthase"/>
    <property type="match status" value="1"/>
</dbReference>
<evidence type="ECO:0000256" key="7">
    <source>
        <dbReference type="ARBA" id="ARBA00022679"/>
    </source>
</evidence>
<evidence type="ECO:0000256" key="13">
    <source>
        <dbReference type="ARBA" id="ARBA00033470"/>
    </source>
</evidence>
<comment type="cofactor">
    <cofactor evidence="1 15">
        <name>Mg(2+)</name>
        <dbReference type="ChEBI" id="CHEBI:18420"/>
    </cofactor>
</comment>
<evidence type="ECO:0000313" key="19">
    <source>
        <dbReference type="EMBL" id="PJE75664.1"/>
    </source>
</evidence>
<dbReference type="PROSITE" id="PS00370">
    <property type="entry name" value="PEP_ENZYMES_PHOS_SITE"/>
    <property type="match status" value="1"/>
</dbReference>
<reference evidence="19 20" key="1">
    <citation type="submission" date="2017-09" db="EMBL/GenBank/DDBJ databases">
        <title>Depth-based differentiation of microbial function through sediment-hosted aquifers and enrichment of novel symbionts in the deep terrestrial subsurface.</title>
        <authorList>
            <person name="Probst A.J."/>
            <person name="Ladd B."/>
            <person name="Jarett J.K."/>
            <person name="Geller-Mcgrath D.E."/>
            <person name="Sieber C.M."/>
            <person name="Emerson J.B."/>
            <person name="Anantharaman K."/>
            <person name="Thomas B.C."/>
            <person name="Malmstrom R."/>
            <person name="Stieglmeier M."/>
            <person name="Klingl A."/>
            <person name="Woyke T."/>
            <person name="Ryan C.M."/>
            <person name="Banfield J.F."/>
        </authorList>
    </citation>
    <scope>NUCLEOTIDE SEQUENCE [LARGE SCALE GENOMIC DNA]</scope>
    <source>
        <strain evidence="19">CG10_big_fil_rev_8_21_14_0_10_48_11</strain>
    </source>
</reference>
<dbReference type="Gene3D" id="3.30.470.20">
    <property type="entry name" value="ATP-grasp fold, B domain"/>
    <property type="match status" value="1"/>
</dbReference>
<keyword evidence="9 15" id="KW-0547">Nucleotide-binding</keyword>
<organism evidence="19 20">
    <name type="scientific">Candidatus Uhrbacteria bacterium CG10_big_fil_rev_8_21_14_0_10_48_11</name>
    <dbReference type="NCBI Taxonomy" id="1975037"/>
    <lineage>
        <taxon>Bacteria</taxon>
        <taxon>Candidatus Uhriibacteriota</taxon>
    </lineage>
</organism>
<dbReference type="InterPro" id="IPR040442">
    <property type="entry name" value="Pyrv_kinase-like_dom_sf"/>
</dbReference>
<dbReference type="InterPro" id="IPR008279">
    <property type="entry name" value="PEP-util_enz_mobile_dom"/>
</dbReference>
<evidence type="ECO:0000256" key="15">
    <source>
        <dbReference type="PIRNR" id="PIRNR000854"/>
    </source>
</evidence>
<evidence type="ECO:0000259" key="18">
    <source>
        <dbReference type="Pfam" id="PF02896"/>
    </source>
</evidence>
<dbReference type="SUPFAM" id="SSF52009">
    <property type="entry name" value="Phosphohistidine domain"/>
    <property type="match status" value="1"/>
</dbReference>
<evidence type="ECO:0000256" key="6">
    <source>
        <dbReference type="ARBA" id="ARBA00021623"/>
    </source>
</evidence>
<evidence type="ECO:0000256" key="2">
    <source>
        <dbReference type="ARBA" id="ARBA00002988"/>
    </source>
</evidence>
<dbReference type="Gene3D" id="3.20.20.60">
    <property type="entry name" value="Phosphoenolpyruvate-binding domains"/>
    <property type="match status" value="1"/>
</dbReference>
<evidence type="ECO:0000256" key="12">
    <source>
        <dbReference type="ARBA" id="ARBA00022842"/>
    </source>
</evidence>
<dbReference type="GO" id="GO:0005524">
    <property type="term" value="F:ATP binding"/>
    <property type="evidence" value="ECO:0007669"/>
    <property type="project" value="UniProtKB-KW"/>
</dbReference>
<keyword evidence="8 15" id="KW-0479">Metal-binding</keyword>
<evidence type="ECO:0000313" key="20">
    <source>
        <dbReference type="Proteomes" id="UP000231152"/>
    </source>
</evidence>
<dbReference type="PANTHER" id="PTHR43030:SF1">
    <property type="entry name" value="PHOSPHOENOLPYRUVATE SYNTHASE"/>
    <property type="match status" value="1"/>
</dbReference>
<dbReference type="Gene3D" id="3.50.30.10">
    <property type="entry name" value="Phosphohistidine domain"/>
    <property type="match status" value="1"/>
</dbReference>
<dbReference type="InterPro" id="IPR023151">
    <property type="entry name" value="PEP_util_CS"/>
</dbReference>
<dbReference type="UniPathway" id="UPA00138"/>
<dbReference type="SUPFAM" id="SSF56059">
    <property type="entry name" value="Glutathione synthetase ATP-binding domain-like"/>
    <property type="match status" value="1"/>
</dbReference>
<dbReference type="FunFam" id="3.30.1490.20:FF:000010">
    <property type="entry name" value="Phosphoenolpyruvate synthase"/>
    <property type="match status" value="1"/>
</dbReference>
<dbReference type="EC" id="2.7.9.2" evidence="5 15"/>
<dbReference type="InterPro" id="IPR002192">
    <property type="entry name" value="PPDK_AMP/ATP-bd"/>
</dbReference>
<dbReference type="NCBIfam" id="TIGR01418">
    <property type="entry name" value="PEP_synth"/>
    <property type="match status" value="1"/>
</dbReference>
<dbReference type="InterPro" id="IPR015813">
    <property type="entry name" value="Pyrv/PenolPyrv_kinase-like_dom"/>
</dbReference>
<dbReference type="GO" id="GO:0008986">
    <property type="term" value="F:pyruvate, water dikinase activity"/>
    <property type="evidence" value="ECO:0007669"/>
    <property type="project" value="UniProtKB-EC"/>
</dbReference>
<keyword evidence="19" id="KW-0670">Pyruvate</keyword>
<evidence type="ECO:0000259" key="16">
    <source>
        <dbReference type="Pfam" id="PF00391"/>
    </source>
</evidence>
<name>A0A2M8LDY3_9BACT</name>
<evidence type="ECO:0000256" key="10">
    <source>
        <dbReference type="ARBA" id="ARBA00022777"/>
    </source>
</evidence>
<dbReference type="Pfam" id="PF00391">
    <property type="entry name" value="PEP-utilizers"/>
    <property type="match status" value="1"/>
</dbReference>
<dbReference type="EMBL" id="PFET01000012">
    <property type="protein sequence ID" value="PJE75664.1"/>
    <property type="molecule type" value="Genomic_DNA"/>
</dbReference>
<comment type="pathway">
    <text evidence="3 15">Carbohydrate biosynthesis; gluconeogenesis.</text>
</comment>
<comment type="catalytic activity">
    <reaction evidence="14 15">
        <text>pyruvate + ATP + H2O = phosphoenolpyruvate + AMP + phosphate + 2 H(+)</text>
        <dbReference type="Rhea" id="RHEA:11364"/>
        <dbReference type="ChEBI" id="CHEBI:15361"/>
        <dbReference type="ChEBI" id="CHEBI:15377"/>
        <dbReference type="ChEBI" id="CHEBI:15378"/>
        <dbReference type="ChEBI" id="CHEBI:30616"/>
        <dbReference type="ChEBI" id="CHEBI:43474"/>
        <dbReference type="ChEBI" id="CHEBI:58702"/>
        <dbReference type="ChEBI" id="CHEBI:456215"/>
        <dbReference type="EC" id="2.7.9.2"/>
    </reaction>
</comment>
<gene>
    <name evidence="19" type="ORF">COV04_03635</name>
</gene>
<dbReference type="GO" id="GO:0046872">
    <property type="term" value="F:metal ion binding"/>
    <property type="evidence" value="ECO:0007669"/>
    <property type="project" value="UniProtKB-KW"/>
</dbReference>
<keyword evidence="11 15" id="KW-0067">ATP-binding</keyword>
<evidence type="ECO:0000256" key="3">
    <source>
        <dbReference type="ARBA" id="ARBA00004742"/>
    </source>
</evidence>
<dbReference type="InterPro" id="IPR036637">
    <property type="entry name" value="Phosphohistidine_dom_sf"/>
</dbReference>
<evidence type="ECO:0000256" key="8">
    <source>
        <dbReference type="ARBA" id="ARBA00022723"/>
    </source>
</evidence>
<accession>A0A2M8LDY3</accession>
<keyword evidence="7 15" id="KW-0808">Transferase</keyword>
<dbReference type="Proteomes" id="UP000231152">
    <property type="component" value="Unassembled WGS sequence"/>
</dbReference>
<dbReference type="InterPro" id="IPR006319">
    <property type="entry name" value="PEP_synth"/>
</dbReference>
<dbReference type="AlphaFoldDB" id="A0A2M8LDY3"/>
<dbReference type="InterPro" id="IPR018274">
    <property type="entry name" value="PEP_util_AS"/>
</dbReference>
<dbReference type="NCBIfam" id="NF005057">
    <property type="entry name" value="PRK06464.1"/>
    <property type="match status" value="1"/>
</dbReference>
<keyword evidence="12 15" id="KW-0460">Magnesium</keyword>
<dbReference type="Gene3D" id="3.30.1490.20">
    <property type="entry name" value="ATP-grasp fold, A domain"/>
    <property type="match status" value="1"/>
</dbReference>
<dbReference type="Pfam" id="PF02896">
    <property type="entry name" value="PEP-utilizers_C"/>
    <property type="match status" value="1"/>
</dbReference>
<evidence type="ECO:0000256" key="9">
    <source>
        <dbReference type="ARBA" id="ARBA00022741"/>
    </source>
</evidence>
<evidence type="ECO:0000256" key="14">
    <source>
        <dbReference type="ARBA" id="ARBA00047700"/>
    </source>
</evidence>
<sequence>MAKKTDRLTIPFRELHIEDVPLVGGKNAALGELFQVLVRKGINVPDGYAITAHAYREFVTHNAIDKKIASILKVLKTKKVADLQRRGKQVRDLFLKTAFPADMEREIVRSYGELEKRFGKRIGVAVRSSATAEDLPGASFAGQQETFLNIEGAEAVLDATRRCFASLFTDRAISYRADKGFSHTKVALSVGVQIMVRSDLATSGVVFTVHTETGFSNVVVVTGSYGLGEMIVQGKVIPDEFIVFKPTLAAGKQAIIERTLGKKKQKMIYAKTGIRQVSVKKEDETVYCLTDKEVTTLARWCVEIERYFSKKHGHYQPMDIEWAKDGKTNTLYIVQARPETVQALTDKTVYTEYALKGQGKTLLSGVAVWSTIGSGKVRAIQSASQMGSFKKGEVLVTQITDPDWEPIMKIASAIITDKGGRTSHAAIVSRELGIPCIVGTSQATTVLKNGQLITIDCSSGEVGNIYAGKVPFVVKRHSLPKLPKMKTHIMVNIGSPDDVFRLHALPVEGVGLGRLEFIIAGHVGVHPNALIDYAKLQKEAQHNKKTEKLVAAIDQLTVGYSDKREYYVAKLTEGIAKIAATFWPHDVIIRFSDFKTNEYRTLLGGERYEPVEENPMLGWRGASRYYDEKFTKAFGLECEAMRRVRTKLGMVNVVPMVPFCRTPDEGRKVRAVMAQHKLDRANDKKLKVYVMCEIPSNVMEADAFLDVFDGMSIGSNDLTQLTLGLDRDSGIVAHVANEREPALKQMVAMAIAACLRRKKYIGICGQAPSDYLDFGKFLISKGIESISLNPDAVIPMLLAFGKKTVEKVSKKKR</sequence>
<comment type="function">
    <text evidence="2 15">Catalyzes the phosphorylation of pyruvate to phosphoenolpyruvate.</text>
</comment>
<dbReference type="PROSITE" id="PS00742">
    <property type="entry name" value="PEP_ENZYMES_2"/>
    <property type="match status" value="1"/>
</dbReference>
<dbReference type="FunFam" id="3.30.470.20:FF:000017">
    <property type="entry name" value="Phosphoenolpyruvate synthase"/>
    <property type="match status" value="1"/>
</dbReference>
<evidence type="ECO:0000256" key="4">
    <source>
        <dbReference type="ARBA" id="ARBA00007837"/>
    </source>
</evidence>
<dbReference type="SUPFAM" id="SSF51621">
    <property type="entry name" value="Phosphoenolpyruvate/pyruvate domain"/>
    <property type="match status" value="1"/>
</dbReference>
<comment type="caution">
    <text evidence="19">The sequence shown here is derived from an EMBL/GenBank/DDBJ whole genome shotgun (WGS) entry which is preliminary data.</text>
</comment>
<dbReference type="InterPro" id="IPR013815">
    <property type="entry name" value="ATP_grasp_subdomain_1"/>
</dbReference>
<feature type="domain" description="PEP-utilising enzyme mobile" evidence="16">
    <location>
        <begin position="389"/>
        <end position="460"/>
    </location>
</feature>
<dbReference type="Pfam" id="PF01326">
    <property type="entry name" value="PPDK_N"/>
    <property type="match status" value="1"/>
</dbReference>